<protein>
    <submittedName>
        <fullName evidence="1">Uncharacterized protein</fullName>
    </submittedName>
</protein>
<evidence type="ECO:0000313" key="1">
    <source>
        <dbReference type="EMBL" id="GAB0057406.1"/>
    </source>
</evidence>
<evidence type="ECO:0000313" key="2">
    <source>
        <dbReference type="Proteomes" id="UP001628193"/>
    </source>
</evidence>
<dbReference type="Proteomes" id="UP001628193">
    <property type="component" value="Unassembled WGS sequence"/>
</dbReference>
<comment type="caution">
    <text evidence="1">The sequence shown here is derived from an EMBL/GenBank/DDBJ whole genome shotgun (WGS) entry which is preliminary data.</text>
</comment>
<reference evidence="1 2" key="2">
    <citation type="submission" date="2024-09" db="EMBL/GenBank/DDBJ databases">
        <title>Draft genome sequence of Candidatus Magnetaquicoccaceae bacterium FCR-1.</title>
        <authorList>
            <person name="Shimoshige H."/>
            <person name="Shimamura S."/>
            <person name="Taoka A."/>
            <person name="Kobayashi H."/>
            <person name="Maekawa T."/>
        </authorList>
    </citation>
    <scope>NUCLEOTIDE SEQUENCE [LARGE SCALE GENOMIC DNA]</scope>
    <source>
        <strain evidence="1 2">FCR-1</strain>
    </source>
</reference>
<sequence length="54" mass="6151">MRGRNLSAGQGPKQELGGRKTSRFCLFFLFWPVKRKIPGVRGQSPRDCEVICIE</sequence>
<name>A0ABQ0C941_9PROT</name>
<keyword evidence="2" id="KW-1185">Reference proteome</keyword>
<organism evidence="1 2">
    <name type="scientific">Candidatus Magnetaquiglobus chichijimensis</name>
    <dbReference type="NCBI Taxonomy" id="3141448"/>
    <lineage>
        <taxon>Bacteria</taxon>
        <taxon>Pseudomonadati</taxon>
        <taxon>Pseudomonadota</taxon>
        <taxon>Magnetococcia</taxon>
        <taxon>Magnetococcales</taxon>
        <taxon>Candidatus Magnetaquicoccaceae</taxon>
        <taxon>Candidatus Magnetaquiglobus</taxon>
    </lineage>
</organism>
<reference evidence="1 2" key="1">
    <citation type="submission" date="2024-05" db="EMBL/GenBank/DDBJ databases">
        <authorList>
            <consortium name="Candidatus Magnetaquicoccaceae bacterium FCR-1 genome sequencing consortium"/>
            <person name="Shimoshige H."/>
            <person name="Shimamura S."/>
            <person name="Taoka A."/>
            <person name="Kobayashi H."/>
            <person name="Maekawa T."/>
        </authorList>
    </citation>
    <scope>NUCLEOTIDE SEQUENCE [LARGE SCALE GENOMIC DNA]</scope>
    <source>
        <strain evidence="1 2">FCR-1</strain>
    </source>
</reference>
<dbReference type="EMBL" id="BAAFGK010000004">
    <property type="protein sequence ID" value="GAB0057406.1"/>
    <property type="molecule type" value="Genomic_DNA"/>
</dbReference>
<proteinExistence type="predicted"/>
<gene>
    <name evidence="1" type="ORF">SIID45300_01734</name>
</gene>
<accession>A0ABQ0C941</accession>